<feature type="transmembrane region" description="Helical" evidence="7">
    <location>
        <begin position="405"/>
        <end position="426"/>
    </location>
</feature>
<evidence type="ECO:0000256" key="7">
    <source>
        <dbReference type="SAM" id="Phobius"/>
    </source>
</evidence>
<feature type="transmembrane region" description="Helical" evidence="7">
    <location>
        <begin position="177"/>
        <end position="197"/>
    </location>
</feature>
<feature type="transmembrane region" description="Helical" evidence="7">
    <location>
        <begin position="49"/>
        <end position="67"/>
    </location>
</feature>
<keyword evidence="10" id="KW-1185">Reference proteome</keyword>
<feature type="transmembrane region" description="Helical" evidence="7">
    <location>
        <begin position="115"/>
        <end position="135"/>
    </location>
</feature>
<feature type="transmembrane region" description="Helical" evidence="7">
    <location>
        <begin position="209"/>
        <end position="231"/>
    </location>
</feature>
<proteinExistence type="predicted"/>
<dbReference type="PANTHER" id="PTHR43791:SF3">
    <property type="entry name" value="MAJOR FACILITATOR SUPERFAMILY (MFS) PROFILE DOMAIN-CONTAINING PROTEIN"/>
    <property type="match status" value="1"/>
</dbReference>
<feature type="transmembrane region" description="Helical" evidence="7">
    <location>
        <begin position="322"/>
        <end position="339"/>
    </location>
</feature>
<feature type="transmembrane region" description="Helical" evidence="7">
    <location>
        <begin position="282"/>
        <end position="302"/>
    </location>
</feature>
<dbReference type="RefSeq" id="XP_064707624.1">
    <property type="nucleotide sequence ID" value="XM_064856448.1"/>
</dbReference>
<evidence type="ECO:0000256" key="1">
    <source>
        <dbReference type="ARBA" id="ARBA00004141"/>
    </source>
</evidence>
<keyword evidence="4 7" id="KW-1133">Transmembrane helix</keyword>
<feature type="compositionally biased region" description="Basic and acidic residues" evidence="6">
    <location>
        <begin position="1"/>
        <end position="20"/>
    </location>
</feature>
<dbReference type="InterPro" id="IPR011701">
    <property type="entry name" value="MFS"/>
</dbReference>
<dbReference type="Pfam" id="PF07690">
    <property type="entry name" value="MFS_1"/>
    <property type="match status" value="1"/>
</dbReference>
<feature type="transmembrane region" description="Helical" evidence="7">
    <location>
        <begin position="147"/>
        <end position="168"/>
    </location>
</feature>
<feature type="transmembrane region" description="Helical" evidence="7">
    <location>
        <begin position="438"/>
        <end position="459"/>
    </location>
</feature>
<evidence type="ECO:0000256" key="6">
    <source>
        <dbReference type="SAM" id="MobiDB-lite"/>
    </source>
</evidence>
<feature type="transmembrane region" description="Helical" evidence="7">
    <location>
        <begin position="346"/>
        <end position="365"/>
    </location>
</feature>
<accession>A0AAV9NH65</accession>
<dbReference type="InterPro" id="IPR020846">
    <property type="entry name" value="MFS_dom"/>
</dbReference>
<dbReference type="FunFam" id="1.20.1250.20:FF:000013">
    <property type="entry name" value="MFS general substrate transporter"/>
    <property type="match status" value="1"/>
</dbReference>
<name>A0AAV9NH65_9EURO</name>
<feature type="region of interest" description="Disordered" evidence="6">
    <location>
        <begin position="1"/>
        <end position="33"/>
    </location>
</feature>
<sequence length="485" mass="53996">MAATYEPEKVDEATHDENERIASQSPPSSANDFDVQNEKKLMRKIDWRLLPILGALYSIALIDRVNISNARVAGMGEDLGLHIGSRYTIALVVFFPPYFFFELPSNIILRRVGSANWLSFIAFAWGTTMLGQGFVKSYAALAACRALLGLFEAGFFPGCVYLVTCWYVRYEVQKRLAAFYLVSVFVGGFSNILAYGLMQMEGVGGQRGWQWIFIIEGLLTQLVAIAAWFLIIDFPDKAHKKHFLTSGEAAFVKERIQIDRGDADPDPLTWAKFFFHLRDWKLWIFALMFMSTTMPAYAFAYFTPVILRGMGFSAGVANLLSAPPVITALPCALFLAWIGDKYHVRGPVIVTQSLIVIVGLMITAYHKSNGVRYFGIFLGIAGCQGNVPAILAYQSNNIRMQSKRSVGSALQIGFGAIGGIIASTVFREKDAPRYVPGLWATAALQFFIFALVACNTVYFRRKNRQVDDGTLKEPIEGQPGFKYTL</sequence>
<dbReference type="PANTHER" id="PTHR43791">
    <property type="entry name" value="PERMEASE-RELATED"/>
    <property type="match status" value="1"/>
</dbReference>
<feature type="compositionally biased region" description="Polar residues" evidence="6">
    <location>
        <begin position="21"/>
        <end position="31"/>
    </location>
</feature>
<dbReference type="InterPro" id="IPR036259">
    <property type="entry name" value="MFS_trans_sf"/>
</dbReference>
<evidence type="ECO:0000256" key="5">
    <source>
        <dbReference type="ARBA" id="ARBA00023136"/>
    </source>
</evidence>
<dbReference type="SUPFAM" id="SSF103473">
    <property type="entry name" value="MFS general substrate transporter"/>
    <property type="match status" value="1"/>
</dbReference>
<dbReference type="FunFam" id="1.20.1250.20:FF:000018">
    <property type="entry name" value="MFS transporter permease"/>
    <property type="match status" value="1"/>
</dbReference>
<keyword evidence="3 7" id="KW-0812">Transmembrane</keyword>
<feature type="domain" description="Major facilitator superfamily (MFS) profile" evidence="8">
    <location>
        <begin position="49"/>
        <end position="465"/>
    </location>
</feature>
<keyword evidence="2" id="KW-0813">Transport</keyword>
<dbReference type="Gene3D" id="1.20.1250.20">
    <property type="entry name" value="MFS general substrate transporter like domains"/>
    <property type="match status" value="2"/>
</dbReference>
<evidence type="ECO:0000313" key="9">
    <source>
        <dbReference type="EMBL" id="KAK5055193.1"/>
    </source>
</evidence>
<dbReference type="PROSITE" id="PS50850">
    <property type="entry name" value="MFS"/>
    <property type="match status" value="1"/>
</dbReference>
<dbReference type="GO" id="GO:0022857">
    <property type="term" value="F:transmembrane transporter activity"/>
    <property type="evidence" value="ECO:0007669"/>
    <property type="project" value="InterPro"/>
</dbReference>
<feature type="transmembrane region" description="Helical" evidence="7">
    <location>
        <begin position="87"/>
        <end position="103"/>
    </location>
</feature>
<feature type="transmembrane region" description="Helical" evidence="7">
    <location>
        <begin position="371"/>
        <end position="393"/>
    </location>
</feature>
<evidence type="ECO:0000313" key="10">
    <source>
        <dbReference type="Proteomes" id="UP001358417"/>
    </source>
</evidence>
<reference evidence="9 10" key="1">
    <citation type="submission" date="2023-08" db="EMBL/GenBank/DDBJ databases">
        <title>Black Yeasts Isolated from many extreme environments.</title>
        <authorList>
            <person name="Coleine C."/>
            <person name="Stajich J.E."/>
            <person name="Selbmann L."/>
        </authorList>
    </citation>
    <scope>NUCLEOTIDE SEQUENCE [LARGE SCALE GENOMIC DNA]</scope>
    <source>
        <strain evidence="9 10">CCFEE 5792</strain>
    </source>
</reference>
<organism evidence="9 10">
    <name type="scientific">Exophiala bonariae</name>
    <dbReference type="NCBI Taxonomy" id="1690606"/>
    <lineage>
        <taxon>Eukaryota</taxon>
        <taxon>Fungi</taxon>
        <taxon>Dikarya</taxon>
        <taxon>Ascomycota</taxon>
        <taxon>Pezizomycotina</taxon>
        <taxon>Eurotiomycetes</taxon>
        <taxon>Chaetothyriomycetidae</taxon>
        <taxon>Chaetothyriales</taxon>
        <taxon>Herpotrichiellaceae</taxon>
        <taxon>Exophiala</taxon>
    </lineage>
</organism>
<keyword evidence="5 7" id="KW-0472">Membrane</keyword>
<evidence type="ECO:0000259" key="8">
    <source>
        <dbReference type="PROSITE" id="PS50850"/>
    </source>
</evidence>
<dbReference type="GO" id="GO:0016020">
    <property type="term" value="C:membrane"/>
    <property type="evidence" value="ECO:0007669"/>
    <property type="project" value="UniProtKB-SubCell"/>
</dbReference>
<dbReference type="GeneID" id="89981079"/>
<comment type="caution">
    <text evidence="9">The sequence shown here is derived from an EMBL/GenBank/DDBJ whole genome shotgun (WGS) entry which is preliminary data.</text>
</comment>
<protein>
    <recommendedName>
        <fullName evidence="8">Major facilitator superfamily (MFS) profile domain-containing protein</fullName>
    </recommendedName>
</protein>
<gene>
    <name evidence="9" type="ORF">LTR84_012942</name>
</gene>
<dbReference type="EMBL" id="JAVRRD010000009">
    <property type="protein sequence ID" value="KAK5055193.1"/>
    <property type="molecule type" value="Genomic_DNA"/>
</dbReference>
<dbReference type="Proteomes" id="UP001358417">
    <property type="component" value="Unassembled WGS sequence"/>
</dbReference>
<comment type="subcellular location">
    <subcellularLocation>
        <location evidence="1">Membrane</location>
        <topology evidence="1">Multi-pass membrane protein</topology>
    </subcellularLocation>
</comment>
<evidence type="ECO:0000256" key="2">
    <source>
        <dbReference type="ARBA" id="ARBA00022448"/>
    </source>
</evidence>
<dbReference type="AlphaFoldDB" id="A0AAV9NH65"/>
<evidence type="ECO:0000256" key="4">
    <source>
        <dbReference type="ARBA" id="ARBA00022989"/>
    </source>
</evidence>
<evidence type="ECO:0000256" key="3">
    <source>
        <dbReference type="ARBA" id="ARBA00022692"/>
    </source>
</evidence>